<dbReference type="AlphaFoldDB" id="A0A2M6XUT3"/>
<dbReference type="GO" id="GO:0005829">
    <property type="term" value="C:cytosol"/>
    <property type="evidence" value="ECO:0007669"/>
    <property type="project" value="TreeGrafter"/>
</dbReference>
<dbReference type="SUPFAM" id="SSF102114">
    <property type="entry name" value="Radical SAM enzymes"/>
    <property type="match status" value="1"/>
</dbReference>
<evidence type="ECO:0000313" key="3">
    <source>
        <dbReference type="Proteomes" id="UP000229784"/>
    </source>
</evidence>
<dbReference type="GO" id="GO:0035597">
    <property type="term" value="F:tRNA-2-methylthio-N(6)-dimethylallyladenosine(37) synthase activity"/>
    <property type="evidence" value="ECO:0007669"/>
    <property type="project" value="TreeGrafter"/>
</dbReference>
<dbReference type="SMART" id="SM00729">
    <property type="entry name" value="Elp3"/>
    <property type="match status" value="1"/>
</dbReference>
<dbReference type="InterPro" id="IPR007197">
    <property type="entry name" value="rSAM"/>
</dbReference>
<gene>
    <name evidence="2" type="ORF">COT20_01225</name>
</gene>
<dbReference type="GO" id="GO:0051539">
    <property type="term" value="F:4 iron, 4 sulfur cluster binding"/>
    <property type="evidence" value="ECO:0007669"/>
    <property type="project" value="TreeGrafter"/>
</dbReference>
<dbReference type="PANTHER" id="PTHR43020">
    <property type="entry name" value="CDK5 REGULATORY SUBUNIT-ASSOCIATED PROTEIN 1"/>
    <property type="match status" value="1"/>
</dbReference>
<accession>A0A2M6XUT3</accession>
<dbReference type="EMBL" id="PEXQ01000029">
    <property type="protein sequence ID" value="PIU15875.1"/>
    <property type="molecule type" value="Genomic_DNA"/>
</dbReference>
<dbReference type="Proteomes" id="UP000229784">
    <property type="component" value="Unassembled WGS sequence"/>
</dbReference>
<evidence type="ECO:0000259" key="1">
    <source>
        <dbReference type="PROSITE" id="PS51918"/>
    </source>
</evidence>
<feature type="domain" description="Radical SAM core" evidence="1">
    <location>
        <begin position="1"/>
        <end position="132"/>
    </location>
</feature>
<name>A0A2M6XUT3_9BACT</name>
<comment type="caution">
    <text evidence="2">The sequence shown here is derived from an EMBL/GenBank/DDBJ whole genome shotgun (WGS) entry which is preliminary data.</text>
</comment>
<proteinExistence type="predicted"/>
<keyword evidence="2" id="KW-0808">Transferase</keyword>
<dbReference type="InterPro" id="IPR006638">
    <property type="entry name" value="Elp3/MiaA/NifB-like_rSAM"/>
</dbReference>
<dbReference type="Pfam" id="PF04055">
    <property type="entry name" value="Radical_SAM"/>
    <property type="match status" value="1"/>
</dbReference>
<dbReference type="Gene3D" id="3.80.30.20">
    <property type="entry name" value="tm_1862 like domain"/>
    <property type="match status" value="1"/>
</dbReference>
<reference evidence="3" key="1">
    <citation type="submission" date="2017-09" db="EMBL/GenBank/DDBJ databases">
        <title>Depth-based differentiation of microbial function through sediment-hosted aquifers and enrichment of novel symbionts in the deep terrestrial subsurface.</title>
        <authorList>
            <person name="Probst A.J."/>
            <person name="Ladd B."/>
            <person name="Jarett J.K."/>
            <person name="Geller-Mcgrath D.E."/>
            <person name="Sieber C.M.K."/>
            <person name="Emerson J.B."/>
            <person name="Anantharaman K."/>
            <person name="Thomas B.C."/>
            <person name="Malmstrom R."/>
            <person name="Stieglmeier M."/>
            <person name="Klingl A."/>
            <person name="Woyke T."/>
            <person name="Ryan C.M."/>
            <person name="Banfield J.F."/>
        </authorList>
    </citation>
    <scope>NUCLEOTIDE SEQUENCE [LARGE SCALE GENOMIC DNA]</scope>
</reference>
<sequence length="132" mass="15145">KKYKRIILLGENVNSYPQFAHLLKKITALEGGFAVSFLAANPKNFTDELINEIACNPKLEKYLHLPLQSGDNEILKKMRRPYTSQEYLRLVEKIKKKIPDVKIATDIIVGFPGETKKQFQNTVNLIKNVDPF</sequence>
<feature type="non-terminal residue" evidence="2">
    <location>
        <position position="132"/>
    </location>
</feature>
<protein>
    <submittedName>
        <fullName evidence="2">tRNA (N6-isopentenyl adenosine(37)-C2)-methylthiotransferase MiaB</fullName>
    </submittedName>
</protein>
<organism evidence="2 3">
    <name type="scientific">bacterium (Candidatus Gribaldobacteria) CG08_land_8_20_14_0_20_39_15</name>
    <dbReference type="NCBI Taxonomy" id="2014273"/>
    <lineage>
        <taxon>Bacteria</taxon>
        <taxon>Candidatus Gribaldobacteria</taxon>
    </lineage>
</organism>
<dbReference type="PANTHER" id="PTHR43020:SF2">
    <property type="entry name" value="MITOCHONDRIAL TRNA METHYLTHIOTRANSFERASE CDK5RAP1"/>
    <property type="match status" value="1"/>
</dbReference>
<dbReference type="InterPro" id="IPR058240">
    <property type="entry name" value="rSAM_sf"/>
</dbReference>
<feature type="non-terminal residue" evidence="2">
    <location>
        <position position="1"/>
    </location>
</feature>
<evidence type="ECO:0000313" key="2">
    <source>
        <dbReference type="EMBL" id="PIU15875.1"/>
    </source>
</evidence>
<dbReference type="InterPro" id="IPR023404">
    <property type="entry name" value="rSAM_horseshoe"/>
</dbReference>
<dbReference type="PROSITE" id="PS51918">
    <property type="entry name" value="RADICAL_SAM"/>
    <property type="match status" value="1"/>
</dbReference>